<dbReference type="RefSeq" id="WP_074730837.1">
    <property type="nucleotide sequence ID" value="NZ_FOGW01000024.1"/>
</dbReference>
<dbReference type="InterPro" id="IPR015797">
    <property type="entry name" value="NUDIX_hydrolase-like_dom_sf"/>
</dbReference>
<evidence type="ECO:0000313" key="3">
    <source>
        <dbReference type="Proteomes" id="UP000182471"/>
    </source>
</evidence>
<feature type="compositionally biased region" description="Polar residues" evidence="1">
    <location>
        <begin position="13"/>
        <end position="24"/>
    </location>
</feature>
<gene>
    <name evidence="2" type="ORF">SAMN02910429_01946</name>
</gene>
<evidence type="ECO:0000313" key="2">
    <source>
        <dbReference type="EMBL" id="SES04916.1"/>
    </source>
</evidence>
<reference evidence="3" key="1">
    <citation type="submission" date="2016-10" db="EMBL/GenBank/DDBJ databases">
        <authorList>
            <person name="Varghese N."/>
            <person name="Submissions S."/>
        </authorList>
    </citation>
    <scope>NUCLEOTIDE SEQUENCE [LARGE SCALE GENOMIC DNA]</scope>
    <source>
        <strain evidence="3">S1b</strain>
    </source>
</reference>
<proteinExistence type="predicted"/>
<organism evidence="2 3">
    <name type="scientific">Lachnobacterium bovis</name>
    <dbReference type="NCBI Taxonomy" id="140626"/>
    <lineage>
        <taxon>Bacteria</taxon>
        <taxon>Bacillati</taxon>
        <taxon>Bacillota</taxon>
        <taxon>Clostridia</taxon>
        <taxon>Lachnospirales</taxon>
        <taxon>Lachnospiraceae</taxon>
        <taxon>Lachnobacterium</taxon>
    </lineage>
</organism>
<evidence type="ECO:0000256" key="1">
    <source>
        <dbReference type="SAM" id="MobiDB-lite"/>
    </source>
</evidence>
<keyword evidence="3" id="KW-1185">Reference proteome</keyword>
<sequence length="81" mass="9046">MAEEIFDIVDENGQPTGETVTRTQAHAHAEGIRHRTANIWVLRENGNKTESLLQKRAMNNDSFPCRYDTSSVGHIQAGVSH</sequence>
<dbReference type="Gene3D" id="3.90.79.10">
    <property type="entry name" value="Nucleoside Triphosphate Pyrophosphohydrolase"/>
    <property type="match status" value="1"/>
</dbReference>
<dbReference type="SUPFAM" id="SSF55811">
    <property type="entry name" value="Nudix"/>
    <property type="match status" value="1"/>
</dbReference>
<feature type="compositionally biased region" description="Acidic residues" evidence="1">
    <location>
        <begin position="1"/>
        <end position="10"/>
    </location>
</feature>
<accession>A0A1H9U643</accession>
<dbReference type="AlphaFoldDB" id="A0A1H9U643"/>
<dbReference type="Proteomes" id="UP000182471">
    <property type="component" value="Unassembled WGS sequence"/>
</dbReference>
<protein>
    <submittedName>
        <fullName evidence="2">Uncharacterized protein</fullName>
    </submittedName>
</protein>
<feature type="region of interest" description="Disordered" evidence="1">
    <location>
        <begin position="1"/>
        <end position="30"/>
    </location>
</feature>
<name>A0A1H9U643_9FIRM</name>
<dbReference type="EMBL" id="FOGW01000024">
    <property type="protein sequence ID" value="SES04916.1"/>
    <property type="molecule type" value="Genomic_DNA"/>
</dbReference>